<keyword evidence="2" id="KW-1185">Reference proteome</keyword>
<proteinExistence type="predicted"/>
<gene>
    <name evidence="1" type="ORF">E2562_014559</name>
</gene>
<dbReference type="AlphaFoldDB" id="A0A6G1EIV1"/>
<accession>A0A6G1EIV1</accession>
<sequence length="83" mass="8615">MVLIGLIRWRPPASRIPDGQLACNPRVCDLGWRGGVGSRGGRKGQGISLRCMAVAGVVGCGGGLGRTRGEKGKVRTDEGIEKG</sequence>
<dbReference type="Proteomes" id="UP000479710">
    <property type="component" value="Unassembled WGS sequence"/>
</dbReference>
<evidence type="ECO:0000313" key="1">
    <source>
        <dbReference type="EMBL" id="KAF0924760.1"/>
    </source>
</evidence>
<dbReference type="EMBL" id="SPHZ02000003">
    <property type="protein sequence ID" value="KAF0924760.1"/>
    <property type="molecule type" value="Genomic_DNA"/>
</dbReference>
<name>A0A6G1EIV1_9ORYZ</name>
<evidence type="ECO:0000313" key="2">
    <source>
        <dbReference type="Proteomes" id="UP000479710"/>
    </source>
</evidence>
<organism evidence="1 2">
    <name type="scientific">Oryza meyeriana var. granulata</name>
    <dbReference type="NCBI Taxonomy" id="110450"/>
    <lineage>
        <taxon>Eukaryota</taxon>
        <taxon>Viridiplantae</taxon>
        <taxon>Streptophyta</taxon>
        <taxon>Embryophyta</taxon>
        <taxon>Tracheophyta</taxon>
        <taxon>Spermatophyta</taxon>
        <taxon>Magnoliopsida</taxon>
        <taxon>Liliopsida</taxon>
        <taxon>Poales</taxon>
        <taxon>Poaceae</taxon>
        <taxon>BOP clade</taxon>
        <taxon>Oryzoideae</taxon>
        <taxon>Oryzeae</taxon>
        <taxon>Oryzinae</taxon>
        <taxon>Oryza</taxon>
        <taxon>Oryza meyeriana</taxon>
    </lineage>
</organism>
<comment type="caution">
    <text evidence="1">The sequence shown here is derived from an EMBL/GenBank/DDBJ whole genome shotgun (WGS) entry which is preliminary data.</text>
</comment>
<protein>
    <submittedName>
        <fullName evidence="1">Uncharacterized protein</fullName>
    </submittedName>
</protein>
<reference evidence="1 2" key="1">
    <citation type="submission" date="2019-11" db="EMBL/GenBank/DDBJ databases">
        <title>Whole genome sequence of Oryza granulata.</title>
        <authorList>
            <person name="Li W."/>
        </authorList>
    </citation>
    <scope>NUCLEOTIDE SEQUENCE [LARGE SCALE GENOMIC DNA]</scope>
    <source>
        <strain evidence="2">cv. Menghai</strain>
        <tissue evidence="1">Leaf</tissue>
    </source>
</reference>